<reference evidence="2" key="1">
    <citation type="journal article" date="2021" name="Nat. Commun.">
        <title>Genetic determinants of endophytism in the Arabidopsis root mycobiome.</title>
        <authorList>
            <person name="Mesny F."/>
            <person name="Miyauchi S."/>
            <person name="Thiergart T."/>
            <person name="Pickel B."/>
            <person name="Atanasova L."/>
            <person name="Karlsson M."/>
            <person name="Huettel B."/>
            <person name="Barry K.W."/>
            <person name="Haridas S."/>
            <person name="Chen C."/>
            <person name="Bauer D."/>
            <person name="Andreopoulos W."/>
            <person name="Pangilinan J."/>
            <person name="LaButti K."/>
            <person name="Riley R."/>
            <person name="Lipzen A."/>
            <person name="Clum A."/>
            <person name="Drula E."/>
            <person name="Henrissat B."/>
            <person name="Kohler A."/>
            <person name="Grigoriev I.V."/>
            <person name="Martin F.M."/>
            <person name="Hacquard S."/>
        </authorList>
    </citation>
    <scope>NUCLEOTIDE SEQUENCE</scope>
    <source>
        <strain evidence="2">MPI-CAGE-CH-0235</strain>
    </source>
</reference>
<feature type="compositionally biased region" description="Polar residues" evidence="1">
    <location>
        <begin position="71"/>
        <end position="80"/>
    </location>
</feature>
<proteinExistence type="predicted"/>
<gene>
    <name evidence="2" type="ORF">B0I35DRAFT_481113</name>
</gene>
<feature type="compositionally biased region" description="Low complexity" evidence="1">
    <location>
        <begin position="52"/>
        <end position="70"/>
    </location>
</feature>
<evidence type="ECO:0000313" key="3">
    <source>
        <dbReference type="Proteomes" id="UP000813444"/>
    </source>
</evidence>
<accession>A0A8K0WPY4</accession>
<keyword evidence="3" id="KW-1185">Reference proteome</keyword>
<dbReference type="EMBL" id="JAGPNK010000010">
    <property type="protein sequence ID" value="KAH7312677.1"/>
    <property type="molecule type" value="Genomic_DNA"/>
</dbReference>
<evidence type="ECO:0000313" key="2">
    <source>
        <dbReference type="EMBL" id="KAH7312677.1"/>
    </source>
</evidence>
<feature type="compositionally biased region" description="Basic and acidic residues" evidence="1">
    <location>
        <begin position="25"/>
        <end position="41"/>
    </location>
</feature>
<name>A0A8K0WPY4_9HYPO</name>
<feature type="region of interest" description="Disordered" evidence="1">
    <location>
        <begin position="1"/>
        <end position="128"/>
    </location>
</feature>
<comment type="caution">
    <text evidence="2">The sequence shown here is derived from an EMBL/GenBank/DDBJ whole genome shotgun (WGS) entry which is preliminary data.</text>
</comment>
<evidence type="ECO:0000256" key="1">
    <source>
        <dbReference type="SAM" id="MobiDB-lite"/>
    </source>
</evidence>
<sequence length="270" mass="30013">MPRTPNVRRNVARSSPIGELPIDAFWRRWIENARQKNDARDAAQQQPPPSTAPTNTQPAAQPSAQPSNTQMTHPETQPTVQPIARSISRPTVQPKTEPPPQPAQRTPAKPTKPAKPPGLPSGKRHLPKNIRFVTIRHRRDWGHHQRFIGPSTRTIVLGPYFTLIDHILDNIVALGPEICHGIERFSFRYMYPRSRFDAARVTDEALINFASACPNLTMLSIPGLSEATGASMLAIGIPASTETTSTRSQNFLTSLMCSEHFVSQALMRKD</sequence>
<dbReference type="AlphaFoldDB" id="A0A8K0WPY4"/>
<protein>
    <submittedName>
        <fullName evidence="2">Uncharacterized protein</fullName>
    </submittedName>
</protein>
<dbReference type="Proteomes" id="UP000813444">
    <property type="component" value="Unassembled WGS sequence"/>
</dbReference>
<organism evidence="2 3">
    <name type="scientific">Stachybotrys elegans</name>
    <dbReference type="NCBI Taxonomy" id="80388"/>
    <lineage>
        <taxon>Eukaryota</taxon>
        <taxon>Fungi</taxon>
        <taxon>Dikarya</taxon>
        <taxon>Ascomycota</taxon>
        <taxon>Pezizomycotina</taxon>
        <taxon>Sordariomycetes</taxon>
        <taxon>Hypocreomycetidae</taxon>
        <taxon>Hypocreales</taxon>
        <taxon>Stachybotryaceae</taxon>
        <taxon>Stachybotrys</taxon>
    </lineage>
</organism>